<dbReference type="PANTHER" id="PTHR37042">
    <property type="entry name" value="OUTER MEMBRANE PROTEIN RV1973"/>
    <property type="match status" value="1"/>
</dbReference>
<evidence type="ECO:0000313" key="6">
    <source>
        <dbReference type="Proteomes" id="UP000283128"/>
    </source>
</evidence>
<dbReference type="PANTHER" id="PTHR37042:SF4">
    <property type="entry name" value="OUTER MEMBRANE PROTEIN RV1973"/>
    <property type="match status" value="1"/>
</dbReference>
<reference evidence="5 6" key="1">
    <citation type="submission" date="2019-01" db="EMBL/GenBank/DDBJ databases">
        <title>Genome sequences of Streptomyces and Rhizobium isolates collected from root and soil.</title>
        <authorList>
            <person name="Chhettri S."/>
            <person name="Sevigny J.L."/>
            <person name="Sen A."/>
            <person name="Ennis N."/>
            <person name="Tisa L."/>
        </authorList>
    </citation>
    <scope>NUCLEOTIDE SEQUENCE [LARGE SCALE GENOMIC DNA]</scope>
    <source>
        <strain evidence="5 6">San01</strain>
    </source>
</reference>
<dbReference type="OrthoDB" id="5192320at2"/>
<dbReference type="AlphaFoldDB" id="A0A437PV37"/>
<dbReference type="Proteomes" id="UP000283128">
    <property type="component" value="Unassembled WGS sequence"/>
</dbReference>
<evidence type="ECO:0000256" key="4">
    <source>
        <dbReference type="SAM" id="Phobius"/>
    </source>
</evidence>
<keyword evidence="6" id="KW-1185">Reference proteome</keyword>
<evidence type="ECO:0000256" key="3">
    <source>
        <dbReference type="SAM" id="MobiDB-lite"/>
    </source>
</evidence>
<evidence type="ECO:0000313" key="5">
    <source>
        <dbReference type="EMBL" id="RVU26131.1"/>
    </source>
</evidence>
<evidence type="ECO:0000256" key="1">
    <source>
        <dbReference type="ARBA" id="ARBA00004370"/>
    </source>
</evidence>
<gene>
    <name evidence="5" type="ORF">EOT10_11140</name>
</gene>
<keyword evidence="4" id="KW-1133">Transmembrane helix</keyword>
<name>A0A437PV37_9ACTN</name>
<evidence type="ECO:0000256" key="2">
    <source>
        <dbReference type="ARBA" id="ARBA00023136"/>
    </source>
</evidence>
<feature type="transmembrane region" description="Helical" evidence="4">
    <location>
        <begin position="57"/>
        <end position="77"/>
    </location>
</feature>
<dbReference type="GO" id="GO:0016020">
    <property type="term" value="C:membrane"/>
    <property type="evidence" value="ECO:0007669"/>
    <property type="project" value="UniProtKB-SubCell"/>
</dbReference>
<dbReference type="EMBL" id="RZYA01000004">
    <property type="protein sequence ID" value="RVU26131.1"/>
    <property type="molecule type" value="Genomic_DNA"/>
</dbReference>
<dbReference type="RefSeq" id="WP_127827957.1">
    <property type="nucleotide sequence ID" value="NZ_RZYA01000004.1"/>
</dbReference>
<feature type="compositionally biased region" description="Basic residues" evidence="3">
    <location>
        <begin position="1"/>
        <end position="13"/>
    </location>
</feature>
<comment type="caution">
    <text evidence="5">The sequence shown here is derived from an EMBL/GenBank/DDBJ whole genome shotgun (WGS) entry which is preliminary data.</text>
</comment>
<keyword evidence="4" id="KW-0812">Transmembrane</keyword>
<keyword evidence="2 4" id="KW-0472">Membrane</keyword>
<feature type="compositionally biased region" description="Basic and acidic residues" evidence="3">
    <location>
        <begin position="21"/>
        <end position="31"/>
    </location>
</feature>
<sequence>MSTTRHHINRTRRLAAAPRPRRLEAVAEPKPVRKRPVDRKAATGQSSVIPTPRPRRALLVVCALTLLLGAFAGWAHARAAAERDVPAARNTALTDVARTSEIKGRTDKAVADLFSYDYAHPEAARKAVSSLLTGKAVAQHQQLLGGVLAQARKSKAVITTTVTESAVERISGDRARVLVFADQSSSTTHGKSGTAYAGAMFAVEWVRQEGRWLVSGIDTFGR</sequence>
<proteinExistence type="predicted"/>
<feature type="region of interest" description="Disordered" evidence="3">
    <location>
        <begin position="1"/>
        <end position="49"/>
    </location>
</feature>
<protein>
    <submittedName>
        <fullName evidence="5">Uncharacterized protein</fullName>
    </submittedName>
</protein>
<accession>A0A437PV37</accession>
<comment type="subcellular location">
    <subcellularLocation>
        <location evidence="1">Membrane</location>
    </subcellularLocation>
</comment>
<organism evidence="5 6">
    <name type="scientific">Streptomyces antnestii</name>
    <dbReference type="NCBI Taxonomy" id="2494256"/>
    <lineage>
        <taxon>Bacteria</taxon>
        <taxon>Bacillati</taxon>
        <taxon>Actinomycetota</taxon>
        <taxon>Actinomycetes</taxon>
        <taxon>Kitasatosporales</taxon>
        <taxon>Streptomycetaceae</taxon>
        <taxon>Streptomyces</taxon>
    </lineage>
</organism>